<keyword evidence="2" id="KW-1185">Reference proteome</keyword>
<dbReference type="Proteomes" id="UP001461498">
    <property type="component" value="Unassembled WGS sequence"/>
</dbReference>
<dbReference type="EMBL" id="JAPXFL010000006">
    <property type="protein sequence ID" value="KAK9505225.1"/>
    <property type="molecule type" value="Genomic_DNA"/>
</dbReference>
<evidence type="ECO:0000313" key="2">
    <source>
        <dbReference type="Proteomes" id="UP001461498"/>
    </source>
</evidence>
<sequence length="374" mass="43759">MTDETESNDYSEDDSALHTFEIVEVGPKAESNNVELTKETSVDTTKDTLKDFKGHRIKKIPLSHCVDVGIILKKCKELYDKWNDDNKDKDIKTWKFCTGDAIFSSHGPYLDDILLFCLIYTYRGTSFHNIKRISTGELKEIIEHLGIKYEIAKPKRNEWYSPESLTLERIVRAYPDICCDLYSKGKFKSILPDNVIAEELIGNQRAVLCPLFPSVTCSILLQKNTNILPQLLWLAYKYDEKITKNLFDLKALWRYLVQSLLVNLIPEDIKRNLCKKWELITVYDTPAEIFSKTRFICMNNLEDVFGNHKDWPKVKKHLNNYSKDKLTSNYCDKYGCLRDDLIINDEEKLKIEQRIEMEKKTENENQQLIQEENN</sequence>
<reference evidence="1 2" key="1">
    <citation type="submission" date="2022-12" db="EMBL/GenBank/DDBJ databases">
        <title>Chromosome-level genome assembly of true bugs.</title>
        <authorList>
            <person name="Ma L."/>
            <person name="Li H."/>
        </authorList>
    </citation>
    <scope>NUCLEOTIDE SEQUENCE [LARGE SCALE GENOMIC DNA]</scope>
    <source>
        <strain evidence="1">Lab_2022b</strain>
    </source>
</reference>
<gene>
    <name evidence="1" type="ORF">O3M35_009322</name>
</gene>
<dbReference type="AlphaFoldDB" id="A0AAW1D622"/>
<proteinExistence type="predicted"/>
<name>A0AAW1D622_9HEMI</name>
<accession>A0AAW1D622</accession>
<organism evidence="1 2">
    <name type="scientific">Rhynocoris fuscipes</name>
    <dbReference type="NCBI Taxonomy" id="488301"/>
    <lineage>
        <taxon>Eukaryota</taxon>
        <taxon>Metazoa</taxon>
        <taxon>Ecdysozoa</taxon>
        <taxon>Arthropoda</taxon>
        <taxon>Hexapoda</taxon>
        <taxon>Insecta</taxon>
        <taxon>Pterygota</taxon>
        <taxon>Neoptera</taxon>
        <taxon>Paraneoptera</taxon>
        <taxon>Hemiptera</taxon>
        <taxon>Heteroptera</taxon>
        <taxon>Panheteroptera</taxon>
        <taxon>Cimicomorpha</taxon>
        <taxon>Reduviidae</taxon>
        <taxon>Harpactorinae</taxon>
        <taxon>Harpactorini</taxon>
        <taxon>Rhynocoris</taxon>
    </lineage>
</organism>
<comment type="caution">
    <text evidence="1">The sequence shown here is derived from an EMBL/GenBank/DDBJ whole genome shotgun (WGS) entry which is preliminary data.</text>
</comment>
<evidence type="ECO:0000313" key="1">
    <source>
        <dbReference type="EMBL" id="KAK9505225.1"/>
    </source>
</evidence>
<protein>
    <submittedName>
        <fullName evidence="1">Uncharacterized protein</fullName>
    </submittedName>
</protein>